<evidence type="ECO:0000313" key="5">
    <source>
        <dbReference type="Proteomes" id="UP001500782"/>
    </source>
</evidence>
<name>A0ABN0WA52_9BACI</name>
<dbReference type="CDD" id="cd00118">
    <property type="entry name" value="LysM"/>
    <property type="match status" value="2"/>
</dbReference>
<dbReference type="EMBL" id="BAAADJ010000021">
    <property type="protein sequence ID" value="GAA0330464.1"/>
    <property type="molecule type" value="Genomic_DNA"/>
</dbReference>
<dbReference type="PANTHER" id="PTHR46066:SF2">
    <property type="entry name" value="CHITINASE DOMAIN-CONTAINING PROTEIN 1"/>
    <property type="match status" value="1"/>
</dbReference>
<organism evidence="4 5">
    <name type="scientific">Bacillus carboniphilus</name>
    <dbReference type="NCBI Taxonomy" id="86663"/>
    <lineage>
        <taxon>Bacteria</taxon>
        <taxon>Bacillati</taxon>
        <taxon>Bacillota</taxon>
        <taxon>Bacilli</taxon>
        <taxon>Bacillales</taxon>
        <taxon>Bacillaceae</taxon>
        <taxon>Bacillus</taxon>
    </lineage>
</organism>
<gene>
    <name evidence="4" type="ORF">GCM10008967_21200</name>
</gene>
<proteinExistence type="predicted"/>
<dbReference type="InterPro" id="IPR011583">
    <property type="entry name" value="Chitinase_II/V-like_cat"/>
</dbReference>
<dbReference type="Gene3D" id="3.10.350.10">
    <property type="entry name" value="LysM domain"/>
    <property type="match status" value="2"/>
</dbReference>
<dbReference type="Pfam" id="PF00704">
    <property type="entry name" value="Glyco_hydro_18"/>
    <property type="match status" value="1"/>
</dbReference>
<dbReference type="PROSITE" id="PS51910">
    <property type="entry name" value="GH18_2"/>
    <property type="match status" value="1"/>
</dbReference>
<dbReference type="Gene3D" id="3.10.50.10">
    <property type="match status" value="1"/>
</dbReference>
<evidence type="ECO:0000259" key="2">
    <source>
        <dbReference type="PROSITE" id="PS51782"/>
    </source>
</evidence>
<evidence type="ECO:0000313" key="4">
    <source>
        <dbReference type="EMBL" id="GAA0330464.1"/>
    </source>
</evidence>
<dbReference type="Gene3D" id="3.20.20.80">
    <property type="entry name" value="Glycosidases"/>
    <property type="match status" value="1"/>
</dbReference>
<keyword evidence="1" id="KW-0326">Glycosidase</keyword>
<dbReference type="GO" id="GO:0016787">
    <property type="term" value="F:hydrolase activity"/>
    <property type="evidence" value="ECO:0007669"/>
    <property type="project" value="UniProtKB-KW"/>
</dbReference>
<evidence type="ECO:0000259" key="3">
    <source>
        <dbReference type="PROSITE" id="PS51910"/>
    </source>
</evidence>
<dbReference type="Pfam" id="PF01476">
    <property type="entry name" value="LysM"/>
    <property type="match status" value="2"/>
</dbReference>
<dbReference type="InterPro" id="IPR036779">
    <property type="entry name" value="LysM_dom_sf"/>
</dbReference>
<dbReference type="InterPro" id="IPR001223">
    <property type="entry name" value="Glyco_hydro18_cat"/>
</dbReference>
<keyword evidence="5" id="KW-1185">Reference proteome</keyword>
<reference evidence="4 5" key="1">
    <citation type="journal article" date="2019" name="Int. J. Syst. Evol. Microbiol.">
        <title>The Global Catalogue of Microorganisms (GCM) 10K type strain sequencing project: providing services to taxonomists for standard genome sequencing and annotation.</title>
        <authorList>
            <consortium name="The Broad Institute Genomics Platform"/>
            <consortium name="The Broad Institute Genome Sequencing Center for Infectious Disease"/>
            <person name="Wu L."/>
            <person name="Ma J."/>
        </authorList>
    </citation>
    <scope>NUCLEOTIDE SEQUENCE [LARGE SCALE GENOMIC DNA]</scope>
    <source>
        <strain evidence="4 5">JCM 9731</strain>
    </source>
</reference>
<dbReference type="PROSITE" id="PS51782">
    <property type="entry name" value="LYSM"/>
    <property type="match status" value="2"/>
</dbReference>
<dbReference type="SMART" id="SM00257">
    <property type="entry name" value="LysM"/>
    <property type="match status" value="2"/>
</dbReference>
<dbReference type="SUPFAM" id="SSF51445">
    <property type="entry name" value="(Trans)glycosidases"/>
    <property type="match status" value="1"/>
</dbReference>
<feature type="domain" description="LysM" evidence="2">
    <location>
        <begin position="55"/>
        <end position="99"/>
    </location>
</feature>
<dbReference type="SUPFAM" id="SSF54106">
    <property type="entry name" value="LysM domain"/>
    <property type="match status" value="2"/>
</dbReference>
<protein>
    <submittedName>
        <fullName evidence="4">Glycoside hydrolase family 18 protein</fullName>
    </submittedName>
</protein>
<sequence length="424" mass="48540">MRIHVVQYGDTLWKIANQYQVPINRLVEVNKLPSTNAIIPGLALYIPEASPTIIRHYQLKAGDMLWRIANQFQTTVQSILRENPNVNPTQLYIGQHISIPTSLKNQLQTLGFYVPYNVNEFLPKFRELARNLTYLAVVSYSFTNEGYAYVLLDDTTIVSESNRIGVVPLLMIRNVINDEFSAELVGGVLEDPQKRRNLVASLLNFVRQRGYGGVSLDLEFIPPQRRGDFISFLRELKIALGSLLLHVNVHAKSEDLPTNRIVGGYDYRAIGQISDIVAVMTIDYGYPTGPPDPIAPIWWMNNVVRYATNLIDRRKLQIAFPLYGYDKRVIDNQTSARSVLGMQNLAISTSTTIQYDTNAESPWFRYWRGAEEHVVWFEDIRSYSVKYGLVDFYQLLGVTYWQLGLDAPHNWAYVNDNIIVDKIR</sequence>
<dbReference type="PANTHER" id="PTHR46066">
    <property type="entry name" value="CHITINASE DOMAIN-CONTAINING PROTEIN 1 FAMILY MEMBER"/>
    <property type="match status" value="1"/>
</dbReference>
<dbReference type="RefSeq" id="WP_343798872.1">
    <property type="nucleotide sequence ID" value="NZ_BAAADJ010000021.1"/>
</dbReference>
<dbReference type="InterPro" id="IPR017853">
    <property type="entry name" value="GH"/>
</dbReference>
<keyword evidence="4" id="KW-0378">Hydrolase</keyword>
<feature type="domain" description="GH18" evidence="3">
    <location>
        <begin position="107"/>
        <end position="424"/>
    </location>
</feature>
<feature type="domain" description="LysM" evidence="2">
    <location>
        <begin position="2"/>
        <end position="46"/>
    </location>
</feature>
<evidence type="ECO:0000256" key="1">
    <source>
        <dbReference type="ARBA" id="ARBA00023295"/>
    </source>
</evidence>
<dbReference type="Proteomes" id="UP001500782">
    <property type="component" value="Unassembled WGS sequence"/>
</dbReference>
<dbReference type="InterPro" id="IPR018392">
    <property type="entry name" value="LysM"/>
</dbReference>
<accession>A0ABN0WA52</accession>
<dbReference type="SMART" id="SM00636">
    <property type="entry name" value="Glyco_18"/>
    <property type="match status" value="1"/>
</dbReference>
<comment type="caution">
    <text evidence="4">The sequence shown here is derived from an EMBL/GenBank/DDBJ whole genome shotgun (WGS) entry which is preliminary data.</text>
</comment>
<dbReference type="InterPro" id="IPR029070">
    <property type="entry name" value="Chitinase_insertion_sf"/>
</dbReference>